<dbReference type="EMBL" id="AAVT01000018">
    <property type="protein sequence ID" value="EAW29692.1"/>
    <property type="molecule type" value="Genomic_DNA"/>
</dbReference>
<evidence type="ECO:0000259" key="7">
    <source>
        <dbReference type="Pfam" id="PF01292"/>
    </source>
</evidence>
<feature type="transmembrane region" description="Helical" evidence="6">
    <location>
        <begin position="14"/>
        <end position="31"/>
    </location>
</feature>
<dbReference type="SUPFAM" id="SSF81342">
    <property type="entry name" value="Transmembrane di-heme cytochromes"/>
    <property type="match status" value="1"/>
</dbReference>
<organism evidence="8 9">
    <name type="scientific">marine gamma proteobacterium HTCC2143</name>
    <dbReference type="NCBI Taxonomy" id="247633"/>
    <lineage>
        <taxon>Bacteria</taxon>
        <taxon>Pseudomonadati</taxon>
        <taxon>Pseudomonadota</taxon>
        <taxon>Gammaproteobacteria</taxon>
        <taxon>Cellvibrionales</taxon>
        <taxon>Spongiibacteraceae</taxon>
        <taxon>BD1-7 clade</taxon>
    </lineage>
</organism>
<sequence>MANNTNTIKVWDPLLRLFHWSLVLFFFVAYLGDVDRLVLHSYSGYAIGLLLLFRLVWGFIGSQYARFSSFLVAPNVVWSYLKAILNGDARRYIGHNPAGALMIVVLTIGLVVTVLSGMSLVAMEGSGPLANTFVAVLPASVMVPVHEFSSDFMAVMVIVHIAGAVLSSKIHRENLVLAMVTGYKKRNHKK</sequence>
<accession>A0YHK8</accession>
<dbReference type="InterPro" id="IPR051542">
    <property type="entry name" value="Hydrogenase_cytochrome"/>
</dbReference>
<dbReference type="InterPro" id="IPR011577">
    <property type="entry name" value="Cyt_b561_bac/Ni-Hgenase"/>
</dbReference>
<feature type="transmembrane region" description="Helical" evidence="6">
    <location>
        <begin position="101"/>
        <end position="122"/>
    </location>
</feature>
<proteinExistence type="predicted"/>
<feature type="domain" description="Cytochrome b561 bacterial/Ni-hydrogenase" evidence="7">
    <location>
        <begin position="10"/>
        <end position="182"/>
    </location>
</feature>
<keyword evidence="9" id="KW-1185">Reference proteome</keyword>
<dbReference type="Proteomes" id="UP000004931">
    <property type="component" value="Unassembled WGS sequence"/>
</dbReference>
<dbReference type="GO" id="GO:0022904">
    <property type="term" value="P:respiratory electron transport chain"/>
    <property type="evidence" value="ECO:0007669"/>
    <property type="project" value="InterPro"/>
</dbReference>
<dbReference type="Gene3D" id="1.20.950.20">
    <property type="entry name" value="Transmembrane di-heme cytochromes, Chain C"/>
    <property type="match status" value="1"/>
</dbReference>
<dbReference type="GO" id="GO:0005886">
    <property type="term" value="C:plasma membrane"/>
    <property type="evidence" value="ECO:0007669"/>
    <property type="project" value="UniProtKB-SubCell"/>
</dbReference>
<feature type="transmembrane region" description="Helical" evidence="6">
    <location>
        <begin position="37"/>
        <end position="57"/>
    </location>
</feature>
<evidence type="ECO:0000313" key="9">
    <source>
        <dbReference type="Proteomes" id="UP000004931"/>
    </source>
</evidence>
<keyword evidence="2" id="KW-1003">Cell membrane</keyword>
<dbReference type="STRING" id="247633.GP2143_18356"/>
<evidence type="ECO:0000256" key="1">
    <source>
        <dbReference type="ARBA" id="ARBA00004651"/>
    </source>
</evidence>
<evidence type="ECO:0000256" key="5">
    <source>
        <dbReference type="ARBA" id="ARBA00023136"/>
    </source>
</evidence>
<reference evidence="8 9" key="1">
    <citation type="journal article" date="2010" name="J. Bacteriol.">
        <title>Genome sequence of the oligotrophic marine Gammaproteobacterium HTCC2143, isolated from the Oregon Coast.</title>
        <authorList>
            <person name="Oh H.M."/>
            <person name="Kang I."/>
            <person name="Ferriera S."/>
            <person name="Giovannoni S.J."/>
            <person name="Cho J.C."/>
        </authorList>
    </citation>
    <scope>NUCLEOTIDE SEQUENCE [LARGE SCALE GENOMIC DNA]</scope>
    <source>
        <strain evidence="8 9">HTCC2143</strain>
    </source>
</reference>
<name>A0YHK8_9GAMM</name>
<dbReference type="GO" id="GO:0020037">
    <property type="term" value="F:heme binding"/>
    <property type="evidence" value="ECO:0007669"/>
    <property type="project" value="TreeGrafter"/>
</dbReference>
<dbReference type="Pfam" id="PF01292">
    <property type="entry name" value="Ni_hydr_CYTB"/>
    <property type="match status" value="1"/>
</dbReference>
<gene>
    <name evidence="8" type="ORF">GP2143_18356</name>
</gene>
<dbReference type="OrthoDB" id="196472at2"/>
<keyword evidence="5 6" id="KW-0472">Membrane</keyword>
<dbReference type="eggNOG" id="COG3658">
    <property type="taxonomic scope" value="Bacteria"/>
</dbReference>
<feature type="transmembrane region" description="Helical" evidence="6">
    <location>
        <begin position="152"/>
        <end position="170"/>
    </location>
</feature>
<evidence type="ECO:0000256" key="6">
    <source>
        <dbReference type="SAM" id="Phobius"/>
    </source>
</evidence>
<dbReference type="AlphaFoldDB" id="A0YHK8"/>
<dbReference type="InterPro" id="IPR016174">
    <property type="entry name" value="Di-haem_cyt_TM"/>
</dbReference>
<comment type="caution">
    <text evidence="8">The sequence shown here is derived from an EMBL/GenBank/DDBJ whole genome shotgun (WGS) entry which is preliminary data.</text>
</comment>
<evidence type="ECO:0000256" key="2">
    <source>
        <dbReference type="ARBA" id="ARBA00022475"/>
    </source>
</evidence>
<dbReference type="PANTHER" id="PTHR30485">
    <property type="entry name" value="NI/FE-HYDROGENASE 1 B-TYPE CYTOCHROME SUBUNIT"/>
    <property type="match status" value="1"/>
</dbReference>
<evidence type="ECO:0000313" key="8">
    <source>
        <dbReference type="EMBL" id="EAW29692.1"/>
    </source>
</evidence>
<evidence type="ECO:0000256" key="3">
    <source>
        <dbReference type="ARBA" id="ARBA00022692"/>
    </source>
</evidence>
<protein>
    <submittedName>
        <fullName evidence="8">Cytochrome b, putative</fullName>
    </submittedName>
</protein>
<dbReference type="GO" id="GO:0009055">
    <property type="term" value="F:electron transfer activity"/>
    <property type="evidence" value="ECO:0007669"/>
    <property type="project" value="InterPro"/>
</dbReference>
<evidence type="ECO:0000256" key="4">
    <source>
        <dbReference type="ARBA" id="ARBA00022989"/>
    </source>
</evidence>
<keyword evidence="4 6" id="KW-1133">Transmembrane helix</keyword>
<comment type="subcellular location">
    <subcellularLocation>
        <location evidence="1">Cell membrane</location>
        <topology evidence="1">Multi-pass membrane protein</topology>
    </subcellularLocation>
</comment>
<dbReference type="PANTHER" id="PTHR30485:SF2">
    <property type="entry name" value="BLL0597 PROTEIN"/>
    <property type="match status" value="1"/>
</dbReference>
<keyword evidence="3 6" id="KW-0812">Transmembrane</keyword>